<proteinExistence type="predicted"/>
<name>A0A4C1SA49_EUMVA</name>
<feature type="compositionally biased region" description="Basic residues" evidence="1">
    <location>
        <begin position="89"/>
        <end position="98"/>
    </location>
</feature>
<reference evidence="2 3" key="1">
    <citation type="journal article" date="2019" name="Commun. Biol.">
        <title>The bagworm genome reveals a unique fibroin gene that provides high tensile strength.</title>
        <authorList>
            <person name="Kono N."/>
            <person name="Nakamura H."/>
            <person name="Ohtoshi R."/>
            <person name="Tomita M."/>
            <person name="Numata K."/>
            <person name="Arakawa K."/>
        </authorList>
    </citation>
    <scope>NUCLEOTIDE SEQUENCE [LARGE SCALE GENOMIC DNA]</scope>
</reference>
<evidence type="ECO:0000256" key="1">
    <source>
        <dbReference type="SAM" id="MobiDB-lite"/>
    </source>
</evidence>
<keyword evidence="3" id="KW-1185">Reference proteome</keyword>
<protein>
    <submittedName>
        <fullName evidence="2">Uncharacterized protein</fullName>
    </submittedName>
</protein>
<evidence type="ECO:0000313" key="3">
    <source>
        <dbReference type="Proteomes" id="UP000299102"/>
    </source>
</evidence>
<dbReference type="EMBL" id="BGZK01000001">
    <property type="protein sequence ID" value="GBO98735.1"/>
    <property type="molecule type" value="Genomic_DNA"/>
</dbReference>
<feature type="region of interest" description="Disordered" evidence="1">
    <location>
        <begin position="75"/>
        <end position="98"/>
    </location>
</feature>
<sequence length="121" mass="13590">MDYLQQEHAKKVMVKKQEWYLEQRRSVLPAVPRSRTADKQKRITPNNRQVAEIRETCEKNVEVCPAAGVTVPARGEHLTRITGGGNGPRRGRRARRRRGATVAMALLTAILKLSCRGESGD</sequence>
<evidence type="ECO:0000313" key="2">
    <source>
        <dbReference type="EMBL" id="GBO98735.1"/>
    </source>
</evidence>
<comment type="caution">
    <text evidence="2">The sequence shown here is derived from an EMBL/GenBank/DDBJ whole genome shotgun (WGS) entry which is preliminary data.</text>
</comment>
<accession>A0A4C1SA49</accession>
<gene>
    <name evidence="2" type="ORF">EVAR_234_1</name>
</gene>
<dbReference type="AlphaFoldDB" id="A0A4C1SA49"/>
<organism evidence="2 3">
    <name type="scientific">Eumeta variegata</name>
    <name type="common">Bagworm moth</name>
    <name type="synonym">Eumeta japonica</name>
    <dbReference type="NCBI Taxonomy" id="151549"/>
    <lineage>
        <taxon>Eukaryota</taxon>
        <taxon>Metazoa</taxon>
        <taxon>Ecdysozoa</taxon>
        <taxon>Arthropoda</taxon>
        <taxon>Hexapoda</taxon>
        <taxon>Insecta</taxon>
        <taxon>Pterygota</taxon>
        <taxon>Neoptera</taxon>
        <taxon>Endopterygota</taxon>
        <taxon>Lepidoptera</taxon>
        <taxon>Glossata</taxon>
        <taxon>Ditrysia</taxon>
        <taxon>Tineoidea</taxon>
        <taxon>Psychidae</taxon>
        <taxon>Oiketicinae</taxon>
        <taxon>Eumeta</taxon>
    </lineage>
</organism>
<dbReference type="Proteomes" id="UP000299102">
    <property type="component" value="Unassembled WGS sequence"/>
</dbReference>